<keyword evidence="1" id="KW-0812">Transmembrane</keyword>
<name>A0A0W8F385_9ZZZZ</name>
<keyword evidence="1" id="KW-1133">Transmembrane helix</keyword>
<protein>
    <submittedName>
        <fullName evidence="2">Uncharacterized protein</fullName>
    </submittedName>
</protein>
<dbReference type="EMBL" id="LNQE01001613">
    <property type="protein sequence ID" value="KUG14851.1"/>
    <property type="molecule type" value="Genomic_DNA"/>
</dbReference>
<feature type="transmembrane region" description="Helical" evidence="1">
    <location>
        <begin position="12"/>
        <end position="32"/>
    </location>
</feature>
<gene>
    <name evidence="2" type="ORF">ASZ90_015506</name>
</gene>
<reference evidence="2" key="1">
    <citation type="journal article" date="2015" name="Proc. Natl. Acad. Sci. U.S.A.">
        <title>Networks of energetic and metabolic interactions define dynamics in microbial communities.</title>
        <authorList>
            <person name="Embree M."/>
            <person name="Liu J.K."/>
            <person name="Al-Bassam M.M."/>
            <person name="Zengler K."/>
        </authorList>
    </citation>
    <scope>NUCLEOTIDE SEQUENCE</scope>
</reference>
<dbReference type="AlphaFoldDB" id="A0A0W8F385"/>
<evidence type="ECO:0000313" key="2">
    <source>
        <dbReference type="EMBL" id="KUG14851.1"/>
    </source>
</evidence>
<evidence type="ECO:0000256" key="1">
    <source>
        <dbReference type="SAM" id="Phobius"/>
    </source>
</evidence>
<sequence>MAERTMKGKGTTSGYILLITVVLMGSVIMPGVSALSPQWVLPELKIDESSEPVILNGELSPAEGKNLYSIPVGAIIQHSSDGITRVFTPEGTQIISAIDTDSKKVPVPSAGLLPVTHVHRIPSGSDIITQNNMTRVYKDEVCILTVLGYWGTEKELPYPSYEGWIEQANNWSIDEIAQFIAYWDVPSSPSSQSDSVIFLFNAIEPSNGQGIVQPVLEWNRHAYRDWTGAAWFVPYQQEGYYSEPIDVDVGDTIKGTLGWNPGLSQWNIIFKNEDSGISTINWSGCVGYQNNAVFCALEGYYVDGDSEVPGDTTFYDMRLKDLNLQNVEFNWEEDIDEVAEGYLSGLDVQIYSDSMVTLHTAN</sequence>
<accession>A0A0W8F385</accession>
<keyword evidence="1" id="KW-0472">Membrane</keyword>
<proteinExistence type="predicted"/>
<comment type="caution">
    <text evidence="2">The sequence shown here is derived from an EMBL/GenBank/DDBJ whole genome shotgun (WGS) entry which is preliminary data.</text>
</comment>
<organism evidence="2">
    <name type="scientific">hydrocarbon metagenome</name>
    <dbReference type="NCBI Taxonomy" id="938273"/>
    <lineage>
        <taxon>unclassified sequences</taxon>
        <taxon>metagenomes</taxon>
        <taxon>ecological metagenomes</taxon>
    </lineage>
</organism>